<dbReference type="EMBL" id="LXEY01000015">
    <property type="protein sequence ID" value="OAV61809.1"/>
    <property type="molecule type" value="Genomic_DNA"/>
</dbReference>
<proteinExistence type="predicted"/>
<evidence type="ECO:0000313" key="2">
    <source>
        <dbReference type="Proteomes" id="UP000078292"/>
    </source>
</evidence>
<evidence type="ECO:0000313" key="1">
    <source>
        <dbReference type="EMBL" id="OAV61809.1"/>
    </source>
</evidence>
<dbReference type="Proteomes" id="UP000078292">
    <property type="component" value="Unassembled WGS sequence"/>
</dbReference>
<keyword evidence="2" id="KW-1185">Reference proteome</keyword>
<gene>
    <name evidence="1" type="ORF">A6F49_07900</name>
</gene>
<dbReference type="AlphaFoldDB" id="A0A1B7M0U7"/>
<reference evidence="1 2" key="1">
    <citation type="submission" date="2016-04" db="EMBL/GenBank/DDBJ databases">
        <title>First whole genome shotgun sequence of the bacterium Enteractinococcus sp. strain UASWS1574.</title>
        <authorList>
            <person name="Crovadore J."/>
            <person name="Chablais R."/>
            <person name="Lefort F."/>
        </authorList>
    </citation>
    <scope>NUCLEOTIDE SEQUENCE [LARGE SCALE GENOMIC DNA]</scope>
    <source>
        <strain evidence="1 2">UASWS1574</strain>
    </source>
</reference>
<sequence length="70" mass="7712">MSSGAWCADKELSPVEALQGSQISIQVLAHADGYHLEVNHGVPARLFSVDESVARFTLVLWEIEIQFKSV</sequence>
<organism evidence="1 2">
    <name type="scientific">Enteractinococcus helveticum</name>
    <dbReference type="NCBI Taxonomy" id="1837282"/>
    <lineage>
        <taxon>Bacteria</taxon>
        <taxon>Bacillati</taxon>
        <taxon>Actinomycetota</taxon>
        <taxon>Actinomycetes</taxon>
        <taxon>Micrococcales</taxon>
        <taxon>Micrococcaceae</taxon>
    </lineage>
</organism>
<comment type="caution">
    <text evidence="1">The sequence shown here is derived from an EMBL/GenBank/DDBJ whole genome shotgun (WGS) entry which is preliminary data.</text>
</comment>
<protein>
    <submittedName>
        <fullName evidence="1">Uncharacterized protein</fullName>
    </submittedName>
</protein>
<name>A0A1B7M0U7_9MICC</name>
<accession>A0A1B7M0U7</accession>